<feature type="domain" description="Oligopeptidase F N-terminal" evidence="8">
    <location>
        <begin position="126"/>
        <end position="195"/>
    </location>
</feature>
<comment type="function">
    <text evidence="6">Has oligopeptidase activity and degrades a variety of small bioactive peptides.</text>
</comment>
<dbReference type="Pfam" id="PF01432">
    <property type="entry name" value="Peptidase_M3"/>
    <property type="match status" value="1"/>
</dbReference>
<dbReference type="PANTHER" id="PTHR11804:SF84">
    <property type="entry name" value="SACCHAROLYSIN"/>
    <property type="match status" value="1"/>
</dbReference>
<evidence type="ECO:0000313" key="10">
    <source>
        <dbReference type="Proteomes" id="UP000182152"/>
    </source>
</evidence>
<dbReference type="STRING" id="150033.RV14_GL000576"/>
<evidence type="ECO:0000256" key="4">
    <source>
        <dbReference type="ARBA" id="ARBA00022833"/>
    </source>
</evidence>
<dbReference type="EMBL" id="JXLB01000014">
    <property type="protein sequence ID" value="OJG80514.1"/>
    <property type="molecule type" value="Genomic_DNA"/>
</dbReference>
<dbReference type="AlphaFoldDB" id="A0A1L8WHK8"/>
<dbReference type="EC" id="3.4.24.-" evidence="6"/>
<dbReference type="CDD" id="cd09608">
    <property type="entry name" value="M3B_PepF"/>
    <property type="match status" value="1"/>
</dbReference>
<keyword evidence="2 6" id="KW-0479">Metal-binding</keyword>
<dbReference type="GO" id="GO:0004222">
    <property type="term" value="F:metalloendopeptidase activity"/>
    <property type="evidence" value="ECO:0007669"/>
    <property type="project" value="UniProtKB-UniRule"/>
</dbReference>
<evidence type="ECO:0000256" key="6">
    <source>
        <dbReference type="RuleBase" id="RU368091"/>
    </source>
</evidence>
<dbReference type="GO" id="GO:0006518">
    <property type="term" value="P:peptide metabolic process"/>
    <property type="evidence" value="ECO:0007669"/>
    <property type="project" value="TreeGrafter"/>
</dbReference>
<evidence type="ECO:0000256" key="3">
    <source>
        <dbReference type="ARBA" id="ARBA00022801"/>
    </source>
</evidence>
<feature type="domain" description="Peptidase M3A/M3B catalytic" evidence="7">
    <location>
        <begin position="216"/>
        <end position="596"/>
    </location>
</feature>
<dbReference type="PANTHER" id="PTHR11804">
    <property type="entry name" value="PROTEASE M3 THIMET OLIGOPEPTIDASE-RELATED"/>
    <property type="match status" value="1"/>
</dbReference>
<dbReference type="GO" id="GO:0006508">
    <property type="term" value="P:proteolysis"/>
    <property type="evidence" value="ECO:0007669"/>
    <property type="project" value="UniProtKB-KW"/>
</dbReference>
<keyword evidence="3 6" id="KW-0378">Hydrolase</keyword>
<evidence type="ECO:0000256" key="2">
    <source>
        <dbReference type="ARBA" id="ARBA00022723"/>
    </source>
</evidence>
<reference evidence="9 10" key="1">
    <citation type="submission" date="2014-12" db="EMBL/GenBank/DDBJ databases">
        <title>Draft genome sequences of 29 type strains of Enterococci.</title>
        <authorList>
            <person name="Zhong Z."/>
            <person name="Sun Z."/>
            <person name="Liu W."/>
            <person name="Zhang W."/>
            <person name="Zhang H."/>
        </authorList>
    </citation>
    <scope>NUCLEOTIDE SEQUENCE [LARGE SCALE GENOMIC DNA]</scope>
    <source>
        <strain evidence="9 10">DSM 15687</strain>
    </source>
</reference>
<name>A0A1L8WHK8_9ENTE</name>
<comment type="similarity">
    <text evidence="6">Belongs to the peptidase M3B family.</text>
</comment>
<organism evidence="9 10">
    <name type="scientific">Enterococcus ratti</name>
    <dbReference type="NCBI Taxonomy" id="150033"/>
    <lineage>
        <taxon>Bacteria</taxon>
        <taxon>Bacillati</taxon>
        <taxon>Bacillota</taxon>
        <taxon>Bacilli</taxon>
        <taxon>Lactobacillales</taxon>
        <taxon>Enterococcaceae</taxon>
        <taxon>Enterococcus</taxon>
    </lineage>
</organism>
<evidence type="ECO:0000313" key="9">
    <source>
        <dbReference type="EMBL" id="OJG80514.1"/>
    </source>
</evidence>
<dbReference type="Proteomes" id="UP000182152">
    <property type="component" value="Unassembled WGS sequence"/>
</dbReference>
<dbReference type="InterPro" id="IPR001567">
    <property type="entry name" value="Pept_M3A_M3B_dom"/>
</dbReference>
<evidence type="ECO:0000256" key="1">
    <source>
        <dbReference type="ARBA" id="ARBA00022670"/>
    </source>
</evidence>
<accession>A0A1L8WHK8</accession>
<protein>
    <recommendedName>
        <fullName evidence="6">Oligopeptidase F</fullName>
        <ecNumber evidence="6">3.4.24.-</ecNumber>
    </recommendedName>
</protein>
<dbReference type="NCBIfam" id="TIGR00181">
    <property type="entry name" value="pepF"/>
    <property type="match status" value="1"/>
</dbReference>
<dbReference type="Gene3D" id="1.20.140.70">
    <property type="entry name" value="Oligopeptidase f, N-terminal domain"/>
    <property type="match status" value="1"/>
</dbReference>
<dbReference type="Gene3D" id="1.10.1370.20">
    <property type="entry name" value="Oligoendopeptidase f, C-terminal domain"/>
    <property type="match status" value="1"/>
</dbReference>
<dbReference type="InterPro" id="IPR045090">
    <property type="entry name" value="Pept_M3A_M3B"/>
</dbReference>
<evidence type="ECO:0000259" key="7">
    <source>
        <dbReference type="Pfam" id="PF01432"/>
    </source>
</evidence>
<dbReference type="InterPro" id="IPR004438">
    <property type="entry name" value="Peptidase_M3B"/>
</dbReference>
<keyword evidence="5 6" id="KW-0482">Metalloprotease</keyword>
<keyword evidence="4 6" id="KW-0862">Zinc</keyword>
<proteinExistence type="inferred from homology"/>
<evidence type="ECO:0000256" key="5">
    <source>
        <dbReference type="ARBA" id="ARBA00023049"/>
    </source>
</evidence>
<dbReference type="InterPro" id="IPR013647">
    <property type="entry name" value="OligopepF_N_dom"/>
</dbReference>
<comment type="cofactor">
    <cofactor evidence="6">
        <name>Zn(2+)</name>
        <dbReference type="ChEBI" id="CHEBI:29105"/>
    </cofactor>
    <text evidence="6">Binds 1 zinc ion.</text>
</comment>
<evidence type="ECO:0000259" key="8">
    <source>
        <dbReference type="Pfam" id="PF08439"/>
    </source>
</evidence>
<comment type="caution">
    <text evidence="9">The sequence shown here is derived from an EMBL/GenBank/DDBJ whole genome shotgun (WGS) entry which is preliminary data.</text>
</comment>
<keyword evidence="1 6" id="KW-0645">Protease</keyword>
<gene>
    <name evidence="9" type="ORF">RV14_GL000576</name>
</gene>
<dbReference type="GO" id="GO:0046872">
    <property type="term" value="F:metal ion binding"/>
    <property type="evidence" value="ECO:0007669"/>
    <property type="project" value="UniProtKB-UniRule"/>
</dbReference>
<dbReference type="Pfam" id="PF08439">
    <property type="entry name" value="Peptidase_M3_N"/>
    <property type="match status" value="1"/>
</dbReference>
<keyword evidence="10" id="KW-1185">Reference proteome</keyword>
<dbReference type="InterPro" id="IPR042088">
    <property type="entry name" value="OligoPept_F_C"/>
</dbReference>
<dbReference type="SUPFAM" id="SSF55486">
    <property type="entry name" value="Metalloproteases ('zincins'), catalytic domain"/>
    <property type="match status" value="1"/>
</dbReference>
<sequence length="612" mass="70707">MLKNKGVHSMSKTTQLPKREELPEELTWDLTAIFSSDQLFDEKYQELIEKLKNSDKYKGTLANGATEFLEALEFVLDVYRKTEIIYVYAHLKNDQDTANTTYQALYARAGSLFSKVSEAVSWFEPEILQLSDEQIWQYFEQEPNLEIYRHYVKQMVDNRAHILSAEQESLLAGAGEIFSASSDIFAVLNNADLEFPTIVGEDGQKIQLSHGVYGQLLESTDRKVREAAFKGFYNVYRQFKNTFASTLSAHVKGHNYKASVRHYQSARAASLSNNHIPESVYDTLVQVVNRHLPLLHRYMQLRKRLLGVEKLHMYDLYTPVLGEAPIKFTYEEAKIKVLEALKSMGDNYLAVVKRAFSDRWIDVVENKGKRSGAYSSGSYDTNPYILLNWHDTLDQLFTLVHEMGHSVHSYFTRSNQPFVYGDYSIFLAEIASTTNENILTEYLLETEKDPRVRAYVLNHYLDGFKGTVFRQTQFAEFEHFMHVEDAKGVPLTSEYLSENYGRLNAKYYGSAVEEDLEIKFEWSRIPHFYYNYYVYQYATGFSAASALAQKIWDKEPGTLEKYLTYLKAGNSDYPVEVMKKAGVDMTKADYIEAAMKMFEKRLNELEDLVKNI</sequence>
<dbReference type="Gene3D" id="1.10.287.830">
    <property type="entry name" value="putative peptidase helix hairpin domain like"/>
    <property type="match status" value="1"/>
</dbReference>